<dbReference type="InterPro" id="IPR007329">
    <property type="entry name" value="FMN-bd"/>
</dbReference>
<dbReference type="HOGENOM" id="CLU_077882_1_0_7"/>
<keyword evidence="1 6" id="KW-0813">Transport</keyword>
<dbReference type="NCBIfam" id="TIGR01947">
    <property type="entry name" value="rnfG"/>
    <property type="match status" value="1"/>
</dbReference>
<dbReference type="Pfam" id="PF04205">
    <property type="entry name" value="FMN_bind"/>
    <property type="match status" value="1"/>
</dbReference>
<dbReference type="KEGG" id="gsb:GSUB_00640"/>
<keyword evidence="6" id="KW-0472">Membrane</keyword>
<dbReference type="OrthoDB" id="9787579at2"/>
<gene>
    <name evidence="6" type="primary">rnfG</name>
    <name evidence="8" type="ORF">GSUB_00640</name>
</gene>
<dbReference type="GO" id="GO:0022900">
    <property type="term" value="P:electron transport chain"/>
    <property type="evidence" value="ECO:0007669"/>
    <property type="project" value="UniProtKB-UniRule"/>
</dbReference>
<evidence type="ECO:0000259" key="7">
    <source>
        <dbReference type="SMART" id="SM00900"/>
    </source>
</evidence>
<keyword evidence="4 6" id="KW-0288">FMN</keyword>
<evidence type="ECO:0000313" key="9">
    <source>
        <dbReference type="Proteomes" id="UP000035036"/>
    </source>
</evidence>
<dbReference type="Proteomes" id="UP000035036">
    <property type="component" value="Chromosome"/>
</dbReference>
<comment type="cofactor">
    <cofactor evidence="6">
        <name>FMN</name>
        <dbReference type="ChEBI" id="CHEBI:58210"/>
    </cofactor>
</comment>
<keyword evidence="9" id="KW-1185">Reference proteome</keyword>
<evidence type="ECO:0000256" key="1">
    <source>
        <dbReference type="ARBA" id="ARBA00022448"/>
    </source>
</evidence>
<dbReference type="GO" id="GO:0005886">
    <property type="term" value="C:plasma membrane"/>
    <property type="evidence" value="ECO:0007669"/>
    <property type="project" value="UniProtKB-SubCell"/>
</dbReference>
<keyword evidence="6" id="KW-1278">Translocase</keyword>
<keyword evidence="5 6" id="KW-0249">Electron transport</keyword>
<comment type="function">
    <text evidence="6">Part of a membrane-bound complex that couples electron transfer with translocation of ions across the membrane.</text>
</comment>
<name>A0A0B5FL51_9BACT</name>
<keyword evidence="6" id="KW-1003">Cell membrane</keyword>
<keyword evidence="6" id="KW-0812">Transmembrane</keyword>
<comment type="subcellular location">
    <subcellularLocation>
        <location evidence="6">Cell membrane</location>
        <topology evidence="6">Single-pass membrane protein</topology>
    </subcellularLocation>
</comment>
<dbReference type="STRING" id="483547.GSUB_00640"/>
<dbReference type="SMART" id="SM00900">
    <property type="entry name" value="FMN_bind"/>
    <property type="match status" value="1"/>
</dbReference>
<protein>
    <recommendedName>
        <fullName evidence="6">Ion-translocating oxidoreductase complex subunit G</fullName>
        <ecNumber evidence="6">7.-.-.-</ecNumber>
    </recommendedName>
    <alternativeName>
        <fullName evidence="6">Rnf electron transport complex subunit G</fullName>
    </alternativeName>
</protein>
<keyword evidence="3 6" id="KW-0285">Flavoprotein</keyword>
<organism evidence="8 9">
    <name type="scientific">Geoalkalibacter subterraneus</name>
    <dbReference type="NCBI Taxonomy" id="483547"/>
    <lineage>
        <taxon>Bacteria</taxon>
        <taxon>Pseudomonadati</taxon>
        <taxon>Thermodesulfobacteriota</taxon>
        <taxon>Desulfuromonadia</taxon>
        <taxon>Desulfuromonadales</taxon>
        <taxon>Geoalkalibacteraceae</taxon>
        <taxon>Geoalkalibacter</taxon>
    </lineage>
</organism>
<comment type="similarity">
    <text evidence="6">Belongs to the RnfG family.</text>
</comment>
<dbReference type="EMBL" id="CP010311">
    <property type="protein sequence ID" value="AJF05389.1"/>
    <property type="molecule type" value="Genomic_DNA"/>
</dbReference>
<reference evidence="8 9" key="1">
    <citation type="journal article" date="2015" name="Genome Announc.">
        <title>Genomes of Geoalkalibacter ferrihydriticus Z-0531T and Geoalkalibacter subterraneus Red1T, Two Haloalkaliphilic Metal-Reducing Deltaproteobacteria.</title>
        <authorList>
            <person name="Badalamenti J.P."/>
            <person name="Krajmalnik-Brown R."/>
            <person name="Torres C.I."/>
            <person name="Bond D.R."/>
        </authorList>
    </citation>
    <scope>NUCLEOTIDE SEQUENCE [LARGE SCALE GENOMIC DNA]</scope>
    <source>
        <strain evidence="8 9">Red1</strain>
    </source>
</reference>
<dbReference type="InterPro" id="IPR010209">
    <property type="entry name" value="Ion_transpt_RnfG/RsxG"/>
</dbReference>
<dbReference type="HAMAP" id="MF_00479">
    <property type="entry name" value="RsxG_RnfG"/>
    <property type="match status" value="1"/>
</dbReference>
<accession>A0A0B5FL51</accession>
<dbReference type="EC" id="7.-.-.-" evidence="6"/>
<evidence type="ECO:0000256" key="6">
    <source>
        <dbReference type="HAMAP-Rule" id="MF_00479"/>
    </source>
</evidence>
<feature type="domain" description="FMN-binding" evidence="7">
    <location>
        <begin position="99"/>
        <end position="186"/>
    </location>
</feature>
<feature type="modified residue" description="FMN phosphoryl threonine" evidence="6">
    <location>
        <position position="169"/>
    </location>
</feature>
<dbReference type="PANTHER" id="PTHR36118:SF1">
    <property type="entry name" value="ION-TRANSLOCATING OXIDOREDUCTASE COMPLEX SUBUNIT G"/>
    <property type="match status" value="1"/>
</dbReference>
<dbReference type="PANTHER" id="PTHR36118">
    <property type="entry name" value="ION-TRANSLOCATING OXIDOREDUCTASE COMPLEX SUBUNIT G"/>
    <property type="match status" value="1"/>
</dbReference>
<keyword evidence="2 6" id="KW-0597">Phosphoprotein</keyword>
<evidence type="ECO:0000256" key="2">
    <source>
        <dbReference type="ARBA" id="ARBA00022553"/>
    </source>
</evidence>
<evidence type="ECO:0000256" key="5">
    <source>
        <dbReference type="ARBA" id="ARBA00022982"/>
    </source>
</evidence>
<evidence type="ECO:0000256" key="3">
    <source>
        <dbReference type="ARBA" id="ARBA00022630"/>
    </source>
</evidence>
<comment type="subunit">
    <text evidence="6">The complex is composed of six subunits: RnfA, RnfB, RnfC, RnfD, RnfE and RnfG.</text>
</comment>
<dbReference type="GO" id="GO:0010181">
    <property type="term" value="F:FMN binding"/>
    <property type="evidence" value="ECO:0007669"/>
    <property type="project" value="InterPro"/>
</dbReference>
<dbReference type="AlphaFoldDB" id="A0A0B5FL51"/>
<dbReference type="RefSeq" id="WP_040198668.1">
    <property type="nucleotide sequence ID" value="NZ_CP010311.1"/>
</dbReference>
<dbReference type="PIRSF" id="PIRSF006091">
    <property type="entry name" value="E_trnsport_RnfG"/>
    <property type="match status" value="1"/>
</dbReference>
<proteinExistence type="inferred from homology"/>
<keyword evidence="6" id="KW-1133">Transmembrane helix</keyword>
<evidence type="ECO:0000256" key="4">
    <source>
        <dbReference type="ARBA" id="ARBA00022643"/>
    </source>
</evidence>
<evidence type="ECO:0000313" key="8">
    <source>
        <dbReference type="EMBL" id="AJF05389.1"/>
    </source>
</evidence>
<sequence length="203" mass="22122">MKDIARLVIVLTLITVGAGLVLSLVESFTREPIAEQRRLETLRALSAVLPEFDNNPDQDRVVLPVGVNKKGKPVERTFYLGRSDGKINGVAFEVVAPDGYSGEIAVMAGVRPDGALVAIEILRHAETPGLGDKIEEDWFKRQFKGKRLDNADWRVKKDGGEFDEITGATISPRAIVGALRRGLEFFHENRGAIIGAEGGSNES</sequence>
<dbReference type="GO" id="GO:0009055">
    <property type="term" value="F:electron transfer activity"/>
    <property type="evidence" value="ECO:0007669"/>
    <property type="project" value="InterPro"/>
</dbReference>